<protein>
    <submittedName>
        <fullName evidence="1">Uncharacterized protein</fullName>
    </submittedName>
</protein>
<dbReference type="AlphaFoldDB" id="A0A7W7F0D8"/>
<comment type="caution">
    <text evidence="1">The sequence shown here is derived from an EMBL/GenBank/DDBJ whole genome shotgun (WGS) entry which is preliminary data.</text>
</comment>
<name>A0A7W7F0D8_9SPHN</name>
<proteinExistence type="predicted"/>
<dbReference type="EMBL" id="JACHNY010000004">
    <property type="protein sequence ID" value="MBB4618260.1"/>
    <property type="molecule type" value="Genomic_DNA"/>
</dbReference>
<accession>A0A7W7F0D8</accession>
<sequence>MTPIMDTDVAMAMSAQDADRAGDDPSWVEAVGTNHADRCMATDGCRKLLRAQLATGAHWLRDPDRLAAARASVGLPDDPV</sequence>
<keyword evidence="2" id="KW-1185">Reference proteome</keyword>
<evidence type="ECO:0000313" key="2">
    <source>
        <dbReference type="Proteomes" id="UP000574769"/>
    </source>
</evidence>
<organism evidence="1 2">
    <name type="scientific">Sphingomonas abaci</name>
    <dbReference type="NCBI Taxonomy" id="237611"/>
    <lineage>
        <taxon>Bacteria</taxon>
        <taxon>Pseudomonadati</taxon>
        <taxon>Pseudomonadota</taxon>
        <taxon>Alphaproteobacteria</taxon>
        <taxon>Sphingomonadales</taxon>
        <taxon>Sphingomonadaceae</taxon>
        <taxon>Sphingomonas</taxon>
    </lineage>
</organism>
<evidence type="ECO:0000313" key="1">
    <source>
        <dbReference type="EMBL" id="MBB4618260.1"/>
    </source>
</evidence>
<gene>
    <name evidence="1" type="ORF">GGQ96_002396</name>
</gene>
<dbReference type="RefSeq" id="WP_184114839.1">
    <property type="nucleotide sequence ID" value="NZ_JACHNY010000004.1"/>
</dbReference>
<dbReference type="Proteomes" id="UP000574769">
    <property type="component" value="Unassembled WGS sequence"/>
</dbReference>
<reference evidence="1 2" key="1">
    <citation type="submission" date="2020-08" db="EMBL/GenBank/DDBJ databases">
        <title>Genomic Encyclopedia of Type Strains, Phase IV (KMG-IV): sequencing the most valuable type-strain genomes for metagenomic binning, comparative biology and taxonomic classification.</title>
        <authorList>
            <person name="Goeker M."/>
        </authorList>
    </citation>
    <scope>NUCLEOTIDE SEQUENCE [LARGE SCALE GENOMIC DNA]</scope>
    <source>
        <strain evidence="1 2">DSM 15867</strain>
    </source>
</reference>